<dbReference type="Proteomes" id="UP000299102">
    <property type="component" value="Unassembled WGS sequence"/>
</dbReference>
<reference evidence="1 2" key="1">
    <citation type="journal article" date="2019" name="Commun. Biol.">
        <title>The bagworm genome reveals a unique fibroin gene that provides high tensile strength.</title>
        <authorList>
            <person name="Kono N."/>
            <person name="Nakamura H."/>
            <person name="Ohtoshi R."/>
            <person name="Tomita M."/>
            <person name="Numata K."/>
            <person name="Arakawa K."/>
        </authorList>
    </citation>
    <scope>NUCLEOTIDE SEQUENCE [LARGE SCALE GENOMIC DNA]</scope>
</reference>
<keyword evidence="2" id="KW-1185">Reference proteome</keyword>
<gene>
    <name evidence="1" type="ORF">EVAR_19296_1</name>
</gene>
<proteinExistence type="predicted"/>
<dbReference type="AlphaFoldDB" id="A0A4C1UE62"/>
<sequence length="69" mass="7641">MTCPYGDSLRDHLGICHWTPTRIVSGSEEGFEAAPKQLFGGRELDGHDDKCTMACHSESTTCSFHINQK</sequence>
<evidence type="ECO:0000313" key="2">
    <source>
        <dbReference type="Proteomes" id="UP000299102"/>
    </source>
</evidence>
<organism evidence="1 2">
    <name type="scientific">Eumeta variegata</name>
    <name type="common">Bagworm moth</name>
    <name type="synonym">Eumeta japonica</name>
    <dbReference type="NCBI Taxonomy" id="151549"/>
    <lineage>
        <taxon>Eukaryota</taxon>
        <taxon>Metazoa</taxon>
        <taxon>Ecdysozoa</taxon>
        <taxon>Arthropoda</taxon>
        <taxon>Hexapoda</taxon>
        <taxon>Insecta</taxon>
        <taxon>Pterygota</taxon>
        <taxon>Neoptera</taxon>
        <taxon>Endopterygota</taxon>
        <taxon>Lepidoptera</taxon>
        <taxon>Glossata</taxon>
        <taxon>Ditrysia</taxon>
        <taxon>Tineoidea</taxon>
        <taxon>Psychidae</taxon>
        <taxon>Oiketicinae</taxon>
        <taxon>Eumeta</taxon>
    </lineage>
</organism>
<evidence type="ECO:0000313" key="1">
    <source>
        <dbReference type="EMBL" id="GBP24420.1"/>
    </source>
</evidence>
<comment type="caution">
    <text evidence="1">The sequence shown here is derived from an EMBL/GenBank/DDBJ whole genome shotgun (WGS) entry which is preliminary data.</text>
</comment>
<protein>
    <submittedName>
        <fullName evidence="1">Uncharacterized protein</fullName>
    </submittedName>
</protein>
<dbReference type="EMBL" id="BGZK01000161">
    <property type="protein sequence ID" value="GBP24420.1"/>
    <property type="molecule type" value="Genomic_DNA"/>
</dbReference>
<name>A0A4C1UE62_EUMVA</name>
<accession>A0A4C1UE62</accession>